<keyword evidence="2" id="KW-1003">Cell membrane</keyword>
<dbReference type="InterPro" id="IPR002797">
    <property type="entry name" value="Polysacc_synth"/>
</dbReference>
<feature type="transmembrane region" description="Helical" evidence="6">
    <location>
        <begin position="174"/>
        <end position="197"/>
    </location>
</feature>
<evidence type="ECO:0000256" key="1">
    <source>
        <dbReference type="ARBA" id="ARBA00004651"/>
    </source>
</evidence>
<evidence type="ECO:0000313" key="10">
    <source>
        <dbReference type="Proteomes" id="UP000275027"/>
    </source>
</evidence>
<evidence type="ECO:0000256" key="2">
    <source>
        <dbReference type="ARBA" id="ARBA00022475"/>
    </source>
</evidence>
<name>A0A497UXV4_9FLAO</name>
<evidence type="ECO:0000256" key="4">
    <source>
        <dbReference type="ARBA" id="ARBA00022989"/>
    </source>
</evidence>
<dbReference type="Pfam" id="PF01943">
    <property type="entry name" value="Polysacc_synt"/>
    <property type="match status" value="1"/>
</dbReference>
<feature type="transmembrane region" description="Helical" evidence="6">
    <location>
        <begin position="86"/>
        <end position="115"/>
    </location>
</feature>
<keyword evidence="9" id="KW-1185">Reference proteome</keyword>
<feature type="transmembrane region" description="Helical" evidence="6">
    <location>
        <begin position="392"/>
        <end position="411"/>
    </location>
</feature>
<sequence length="417" mass="47414">MFKSQKVKTLFSNFISLSVLQGLNLILPLLTIPYLLKVIGVEKYGILAFINAVVLYFQIVTEYGFNSTATRDISVSSSDKKKVGQLFNEVLSAKLFLLGIGIIVLSILVFSFPFLRKYFDLYFYSYGVVVGMAISPIWLFQGLQQMKYITYINVVFKTLFTLAIFVFVKNENQYWLVPVFTSCGFIFSGILSLIIVAKKFQIRFIFQSFDKIVNQLKNGKHIFLSELQMTLLSNTNLLIIGFIAGNSSVGYYSSIEKVIRAISNLNAPVINALYPFISKEMVNDKINAVKIINKVVNIGGSVIFFFIFLCFIFSDYIINLIYADNFNEDAVLIFRIMILFPLLSFFDQVFGKLVLLNNGKDKEFLKVFFYSGCISLLLTCILTFYFDFIGTAIASTFAQILVASGMFYYSMKIIRAK</sequence>
<organism evidence="8 10">
    <name type="scientific">Flavobacterium lindanitolerans</name>
    <dbReference type="NCBI Taxonomy" id="428988"/>
    <lineage>
        <taxon>Bacteria</taxon>
        <taxon>Pseudomonadati</taxon>
        <taxon>Bacteroidota</taxon>
        <taxon>Flavobacteriia</taxon>
        <taxon>Flavobacteriales</taxon>
        <taxon>Flavobacteriaceae</taxon>
        <taxon>Flavobacterium</taxon>
    </lineage>
</organism>
<evidence type="ECO:0000313" key="7">
    <source>
        <dbReference type="EMBL" id="PKW28885.1"/>
    </source>
</evidence>
<feature type="transmembrane region" description="Helical" evidence="6">
    <location>
        <begin position="121"/>
        <end position="141"/>
    </location>
</feature>
<accession>A0A497UXV4</accession>
<keyword evidence="3 6" id="KW-0812">Transmembrane</keyword>
<protein>
    <submittedName>
        <fullName evidence="8">PST family polysaccharide transporter</fullName>
    </submittedName>
</protein>
<dbReference type="PANTHER" id="PTHR30250">
    <property type="entry name" value="PST FAMILY PREDICTED COLANIC ACID TRANSPORTER"/>
    <property type="match status" value="1"/>
</dbReference>
<dbReference type="PANTHER" id="PTHR30250:SF11">
    <property type="entry name" value="O-ANTIGEN TRANSPORTER-RELATED"/>
    <property type="match status" value="1"/>
</dbReference>
<feature type="transmembrane region" description="Helical" evidence="6">
    <location>
        <begin position="367"/>
        <end position="386"/>
    </location>
</feature>
<keyword evidence="4 6" id="KW-1133">Transmembrane helix</keyword>
<evidence type="ECO:0000256" key="6">
    <source>
        <dbReference type="SAM" id="Phobius"/>
    </source>
</evidence>
<dbReference type="EMBL" id="RCCB01000010">
    <property type="protein sequence ID" value="RLJ35612.1"/>
    <property type="molecule type" value="Genomic_DNA"/>
</dbReference>
<dbReference type="Proteomes" id="UP000275027">
    <property type="component" value="Unassembled WGS sequence"/>
</dbReference>
<feature type="transmembrane region" description="Helical" evidence="6">
    <location>
        <begin position="330"/>
        <end position="355"/>
    </location>
</feature>
<evidence type="ECO:0000256" key="5">
    <source>
        <dbReference type="ARBA" id="ARBA00023136"/>
    </source>
</evidence>
<dbReference type="GO" id="GO:0005886">
    <property type="term" value="C:plasma membrane"/>
    <property type="evidence" value="ECO:0007669"/>
    <property type="project" value="UniProtKB-SubCell"/>
</dbReference>
<dbReference type="EMBL" id="PJND01000007">
    <property type="protein sequence ID" value="PKW28885.1"/>
    <property type="molecule type" value="Genomic_DNA"/>
</dbReference>
<dbReference type="AlphaFoldDB" id="A0A497UXV4"/>
<dbReference type="InterPro" id="IPR050833">
    <property type="entry name" value="Poly_Biosynth_Transport"/>
</dbReference>
<reference evidence="8 10" key="2">
    <citation type="submission" date="2018-10" db="EMBL/GenBank/DDBJ databases">
        <title>Genomic Encyclopedia of Archaeal and Bacterial Type Strains, Phase II (KMG-II): from individual species to whole genera.</title>
        <authorList>
            <person name="Goeker M."/>
        </authorList>
    </citation>
    <scope>NUCLEOTIDE SEQUENCE [LARGE SCALE GENOMIC DNA]</scope>
    <source>
        <strain evidence="8 10">DSM 21886</strain>
    </source>
</reference>
<dbReference type="CDD" id="cd13128">
    <property type="entry name" value="MATE_Wzx_like"/>
    <property type="match status" value="1"/>
</dbReference>
<feature type="transmembrane region" description="Helical" evidence="6">
    <location>
        <begin position="44"/>
        <end position="65"/>
    </location>
</feature>
<dbReference type="Proteomes" id="UP000233767">
    <property type="component" value="Unassembled WGS sequence"/>
</dbReference>
<gene>
    <name evidence="7" type="ORF">B0G92_0512</name>
    <name evidence="8" type="ORF">CLV50_0994</name>
</gene>
<feature type="transmembrane region" description="Helical" evidence="6">
    <location>
        <begin position="148"/>
        <end position="168"/>
    </location>
</feature>
<evidence type="ECO:0000313" key="8">
    <source>
        <dbReference type="EMBL" id="RLJ35612.1"/>
    </source>
</evidence>
<comment type="subcellular location">
    <subcellularLocation>
        <location evidence="1">Cell membrane</location>
        <topology evidence="1">Multi-pass membrane protein</topology>
    </subcellularLocation>
</comment>
<evidence type="ECO:0000313" key="9">
    <source>
        <dbReference type="Proteomes" id="UP000233767"/>
    </source>
</evidence>
<keyword evidence="5 6" id="KW-0472">Membrane</keyword>
<feature type="transmembrane region" description="Helical" evidence="6">
    <location>
        <begin position="295"/>
        <end position="318"/>
    </location>
</feature>
<reference evidence="7 9" key="1">
    <citation type="submission" date="2017-12" db="EMBL/GenBank/DDBJ databases">
        <title>Genomic Encyclopedia of Type Strains, Phase III (KMG-III): the genomes of soil and plant-associated and newly described type strains.</title>
        <authorList>
            <person name="Whitman W."/>
        </authorList>
    </citation>
    <scope>NUCLEOTIDE SEQUENCE [LARGE SCALE GENOMIC DNA]</scope>
    <source>
        <strain evidence="7 9">IP-10</strain>
    </source>
</reference>
<comment type="caution">
    <text evidence="8">The sequence shown here is derived from an EMBL/GenBank/DDBJ whole genome shotgun (WGS) entry which is preliminary data.</text>
</comment>
<evidence type="ECO:0000256" key="3">
    <source>
        <dbReference type="ARBA" id="ARBA00022692"/>
    </source>
</evidence>
<proteinExistence type="predicted"/>
<feature type="transmembrane region" description="Helical" evidence="6">
    <location>
        <begin position="12"/>
        <end position="32"/>
    </location>
</feature>